<gene>
    <name evidence="1" type="ORF">L1987_39694</name>
</gene>
<evidence type="ECO:0000313" key="1">
    <source>
        <dbReference type="EMBL" id="KAI3797005.1"/>
    </source>
</evidence>
<dbReference type="Proteomes" id="UP001056120">
    <property type="component" value="Linkage Group LG12"/>
</dbReference>
<comment type="caution">
    <text evidence="1">The sequence shown here is derived from an EMBL/GenBank/DDBJ whole genome shotgun (WGS) entry which is preliminary data.</text>
</comment>
<name>A0ACB9HP20_9ASTR</name>
<reference evidence="2" key="1">
    <citation type="journal article" date="2022" name="Mol. Ecol. Resour.">
        <title>The genomes of chicory, endive, great burdock and yacon provide insights into Asteraceae palaeo-polyploidization history and plant inulin production.</title>
        <authorList>
            <person name="Fan W."/>
            <person name="Wang S."/>
            <person name="Wang H."/>
            <person name="Wang A."/>
            <person name="Jiang F."/>
            <person name="Liu H."/>
            <person name="Zhao H."/>
            <person name="Xu D."/>
            <person name="Zhang Y."/>
        </authorList>
    </citation>
    <scope>NUCLEOTIDE SEQUENCE [LARGE SCALE GENOMIC DNA]</scope>
    <source>
        <strain evidence="2">cv. Yunnan</strain>
    </source>
</reference>
<accession>A0ACB9HP20</accession>
<reference evidence="1 2" key="2">
    <citation type="journal article" date="2022" name="Mol. Ecol. Resour.">
        <title>The genomes of chicory, endive, great burdock and yacon provide insights into Asteraceae paleo-polyploidization history and plant inulin production.</title>
        <authorList>
            <person name="Fan W."/>
            <person name="Wang S."/>
            <person name="Wang H."/>
            <person name="Wang A."/>
            <person name="Jiang F."/>
            <person name="Liu H."/>
            <person name="Zhao H."/>
            <person name="Xu D."/>
            <person name="Zhang Y."/>
        </authorList>
    </citation>
    <scope>NUCLEOTIDE SEQUENCE [LARGE SCALE GENOMIC DNA]</scope>
    <source>
        <strain evidence="2">cv. Yunnan</strain>
        <tissue evidence="1">Leaves</tissue>
    </source>
</reference>
<evidence type="ECO:0000313" key="2">
    <source>
        <dbReference type="Proteomes" id="UP001056120"/>
    </source>
</evidence>
<sequence length="282" mass="30801">MKFEAKALGVKDYLPASLDPSITDKDLQTGVSFGSAGSGFDPQTSTLTLKRNNGEEAANNIITNSVVVVIAGNNDLLVSRAIRGLQNDIPAYANMLVKHVMNFTQEIYKLGVKRIVVFSAPPIGCLPALRTLAGGPHRTCVDEENNAALMFNNILKQQLQFWAASFPQSRVAFTDYYNPLISIIENPKKYGFDVADKGCCGTGAIEVSYACNKLNPTCPDDSNYFFWDSFHLSEKGNNIVANLIIQDLVNTTTRKGPCADGAYTDDTCRRDRSPYTDDMSSG</sequence>
<dbReference type="EMBL" id="CM042029">
    <property type="protein sequence ID" value="KAI3797005.1"/>
    <property type="molecule type" value="Genomic_DNA"/>
</dbReference>
<proteinExistence type="predicted"/>
<keyword evidence="2" id="KW-1185">Reference proteome</keyword>
<organism evidence="1 2">
    <name type="scientific">Smallanthus sonchifolius</name>
    <dbReference type="NCBI Taxonomy" id="185202"/>
    <lineage>
        <taxon>Eukaryota</taxon>
        <taxon>Viridiplantae</taxon>
        <taxon>Streptophyta</taxon>
        <taxon>Embryophyta</taxon>
        <taxon>Tracheophyta</taxon>
        <taxon>Spermatophyta</taxon>
        <taxon>Magnoliopsida</taxon>
        <taxon>eudicotyledons</taxon>
        <taxon>Gunneridae</taxon>
        <taxon>Pentapetalae</taxon>
        <taxon>asterids</taxon>
        <taxon>campanulids</taxon>
        <taxon>Asterales</taxon>
        <taxon>Asteraceae</taxon>
        <taxon>Asteroideae</taxon>
        <taxon>Heliantheae alliance</taxon>
        <taxon>Millerieae</taxon>
        <taxon>Smallanthus</taxon>
    </lineage>
</organism>
<protein>
    <submittedName>
        <fullName evidence="1">Uncharacterized protein</fullName>
    </submittedName>
</protein>